<dbReference type="RefSeq" id="WP_131534206.1">
    <property type="nucleotide sequence ID" value="NZ_SJSO01000030.1"/>
</dbReference>
<dbReference type="Pfam" id="PF08867">
    <property type="entry name" value="FRG"/>
    <property type="match status" value="1"/>
</dbReference>
<gene>
    <name evidence="3" type="ORF">EZ456_22865</name>
</gene>
<dbReference type="EMBL" id="SJSO01000030">
    <property type="protein sequence ID" value="TCD17461.1"/>
    <property type="molecule type" value="Genomic_DNA"/>
</dbReference>
<dbReference type="InterPro" id="IPR014966">
    <property type="entry name" value="FRG-dom"/>
</dbReference>
<reference evidence="3 4" key="1">
    <citation type="submission" date="2019-02" db="EMBL/GenBank/DDBJ databases">
        <title>Pedobacter sp. RP-3-21 sp. nov., isolated from Arctic soil.</title>
        <authorList>
            <person name="Dahal R.H."/>
        </authorList>
    </citation>
    <scope>NUCLEOTIDE SEQUENCE [LARGE SCALE GENOMIC DNA]</scope>
    <source>
        <strain evidence="3 4">RP-3-21</strain>
    </source>
</reference>
<protein>
    <submittedName>
        <fullName evidence="3">FRG domain-containing protein</fullName>
    </submittedName>
</protein>
<sequence>MQKIEGKLYTPFQKKHKKVSVDRKDGSWNFTFEDELKWERLDATVNRVRASEGYMVSSFRELIDEVAIVTINNKNFEMFYRGQLDDYKNNTAEYFKDRVAKSTIYPTICRPEKNSDGKTKYSIKKNQIIERYDRLEQMIKLVEGKKRRYFKEYYYALFQHYDILPTPLIDITQSLRVAATFALRNSSSGYLYVFGLPYPNQSISYYSDLGIVLIKLQNVLQTDSLRPRYQEGFLVGKYPIVPTKTQGDDLANRMVAKFKLDNTDGKFWDKHFPPMPEEVLYPKNDSIELELLKAKREFDKLV</sequence>
<dbReference type="Proteomes" id="UP000293925">
    <property type="component" value="Unassembled WGS sequence"/>
</dbReference>
<keyword evidence="4" id="KW-1185">Reference proteome</keyword>
<organism evidence="3 4">
    <name type="scientific">Pedobacter psychrodurus</name>
    <dbReference type="NCBI Taxonomy" id="2530456"/>
    <lineage>
        <taxon>Bacteria</taxon>
        <taxon>Pseudomonadati</taxon>
        <taxon>Bacteroidota</taxon>
        <taxon>Sphingobacteriia</taxon>
        <taxon>Sphingobacteriales</taxon>
        <taxon>Sphingobacteriaceae</taxon>
        <taxon>Pedobacter</taxon>
    </lineage>
</organism>
<proteinExistence type="predicted"/>
<feature type="domain" description="FRG" evidence="2">
    <location>
        <begin position="74"/>
        <end position="192"/>
    </location>
</feature>
<evidence type="ECO:0000313" key="3">
    <source>
        <dbReference type="EMBL" id="TCD17461.1"/>
    </source>
</evidence>
<evidence type="ECO:0000256" key="1">
    <source>
        <dbReference type="SAM" id="Coils"/>
    </source>
</evidence>
<keyword evidence="1" id="KW-0175">Coiled coil</keyword>
<name>A0A4R0PP55_9SPHI</name>
<dbReference type="OrthoDB" id="1091301at2"/>
<feature type="coiled-coil region" evidence="1">
    <location>
        <begin position="125"/>
        <end position="152"/>
    </location>
</feature>
<accession>A0A4R0PP55</accession>
<comment type="caution">
    <text evidence="3">The sequence shown here is derived from an EMBL/GenBank/DDBJ whole genome shotgun (WGS) entry which is preliminary data.</text>
</comment>
<evidence type="ECO:0000259" key="2">
    <source>
        <dbReference type="SMART" id="SM00901"/>
    </source>
</evidence>
<dbReference type="AlphaFoldDB" id="A0A4R0PP55"/>
<dbReference type="SMART" id="SM00901">
    <property type="entry name" value="FRG"/>
    <property type="match status" value="1"/>
</dbReference>
<evidence type="ECO:0000313" key="4">
    <source>
        <dbReference type="Proteomes" id="UP000293925"/>
    </source>
</evidence>